<dbReference type="PANTHER" id="PTHR42718">
    <property type="entry name" value="MAJOR FACILITATOR SUPERFAMILY MULTIDRUG TRANSPORTER MFSC"/>
    <property type="match status" value="1"/>
</dbReference>
<dbReference type="AlphaFoldDB" id="A0A4T0WW44"/>
<dbReference type="InterPro" id="IPR020846">
    <property type="entry name" value="MFS_dom"/>
</dbReference>
<dbReference type="STRING" id="52247.A0A4T0WW44"/>
<protein>
    <recommendedName>
        <fullName evidence="7">Major facilitator superfamily (MFS) profile domain-containing protein</fullName>
    </recommendedName>
</protein>
<feature type="transmembrane region" description="Helical" evidence="6">
    <location>
        <begin position="57"/>
        <end position="78"/>
    </location>
</feature>
<feature type="transmembrane region" description="Helical" evidence="6">
    <location>
        <begin position="187"/>
        <end position="208"/>
    </location>
</feature>
<dbReference type="Gene3D" id="1.20.1720.10">
    <property type="entry name" value="Multidrug resistance protein D"/>
    <property type="match status" value="1"/>
</dbReference>
<dbReference type="InterPro" id="IPR036259">
    <property type="entry name" value="MFS_trans_sf"/>
</dbReference>
<dbReference type="InterPro" id="IPR011701">
    <property type="entry name" value="MFS"/>
</dbReference>
<proteinExistence type="predicted"/>
<keyword evidence="4 6" id="KW-1133">Transmembrane helix</keyword>
<feature type="domain" description="Major facilitator superfamily (MFS) profile" evidence="7">
    <location>
        <begin position="1"/>
        <end position="474"/>
    </location>
</feature>
<name>A0A4T0WW44_9ASCO</name>
<feature type="transmembrane region" description="Helical" evidence="6">
    <location>
        <begin position="154"/>
        <end position="175"/>
    </location>
</feature>
<evidence type="ECO:0000256" key="1">
    <source>
        <dbReference type="ARBA" id="ARBA00004141"/>
    </source>
</evidence>
<feature type="transmembrane region" description="Helical" evidence="6">
    <location>
        <begin position="84"/>
        <end position="109"/>
    </location>
</feature>
<feature type="transmembrane region" description="Helical" evidence="6">
    <location>
        <begin position="343"/>
        <end position="362"/>
    </location>
</feature>
<evidence type="ECO:0000256" key="6">
    <source>
        <dbReference type="SAM" id="Phobius"/>
    </source>
</evidence>
<comment type="subcellular location">
    <subcellularLocation>
        <location evidence="1">Membrane</location>
        <topology evidence="1">Multi-pass membrane protein</topology>
    </subcellularLocation>
</comment>
<keyword evidence="9" id="KW-1185">Reference proteome</keyword>
<dbReference type="SUPFAM" id="SSF103473">
    <property type="entry name" value="MFS general substrate transporter"/>
    <property type="match status" value="1"/>
</dbReference>
<dbReference type="Proteomes" id="UP000307173">
    <property type="component" value="Unassembled WGS sequence"/>
</dbReference>
<dbReference type="Gene3D" id="1.20.1250.20">
    <property type="entry name" value="MFS general substrate transporter like domains"/>
    <property type="match status" value="1"/>
</dbReference>
<feature type="transmembrane region" description="Helical" evidence="6">
    <location>
        <begin position="307"/>
        <end position="331"/>
    </location>
</feature>
<keyword evidence="2" id="KW-0813">Transport</keyword>
<feature type="transmembrane region" description="Helical" evidence="6">
    <location>
        <begin position="275"/>
        <end position="301"/>
    </location>
</feature>
<feature type="transmembrane region" description="Helical" evidence="6">
    <location>
        <begin position="26"/>
        <end position="45"/>
    </location>
</feature>
<accession>A0A4T0WW44</accession>
<evidence type="ECO:0000256" key="5">
    <source>
        <dbReference type="ARBA" id="ARBA00023136"/>
    </source>
</evidence>
<dbReference type="EMBL" id="SELW01000657">
    <property type="protein sequence ID" value="TID15025.1"/>
    <property type="molecule type" value="Genomic_DNA"/>
</dbReference>
<gene>
    <name evidence="8" type="ORF">CANINC_004696</name>
</gene>
<evidence type="ECO:0000256" key="3">
    <source>
        <dbReference type="ARBA" id="ARBA00022692"/>
    </source>
</evidence>
<comment type="caution">
    <text evidence="8">The sequence shown here is derived from an EMBL/GenBank/DDBJ whole genome shotgun (WGS) entry which is preliminary data.</text>
</comment>
<dbReference type="PANTHER" id="PTHR42718:SF9">
    <property type="entry name" value="MAJOR FACILITATOR SUPERFAMILY MULTIDRUG TRANSPORTER MFSC"/>
    <property type="match status" value="1"/>
</dbReference>
<evidence type="ECO:0000256" key="4">
    <source>
        <dbReference type="ARBA" id="ARBA00022989"/>
    </source>
</evidence>
<dbReference type="Pfam" id="PF07690">
    <property type="entry name" value="MFS_1"/>
    <property type="match status" value="1"/>
</dbReference>
<feature type="transmembrane region" description="Helical" evidence="6">
    <location>
        <begin position="450"/>
        <end position="470"/>
    </location>
</feature>
<dbReference type="PROSITE" id="PS50850">
    <property type="entry name" value="MFS"/>
    <property type="match status" value="1"/>
</dbReference>
<organism evidence="8 9">
    <name type="scientific">Pichia inconspicua</name>
    <dbReference type="NCBI Taxonomy" id="52247"/>
    <lineage>
        <taxon>Eukaryota</taxon>
        <taxon>Fungi</taxon>
        <taxon>Dikarya</taxon>
        <taxon>Ascomycota</taxon>
        <taxon>Saccharomycotina</taxon>
        <taxon>Pichiomycetes</taxon>
        <taxon>Pichiales</taxon>
        <taxon>Pichiaceae</taxon>
        <taxon>Pichia</taxon>
    </lineage>
</organism>
<feature type="transmembrane region" description="Helical" evidence="6">
    <location>
        <begin position="220"/>
        <end position="241"/>
    </location>
</feature>
<evidence type="ECO:0000259" key="7">
    <source>
        <dbReference type="PROSITE" id="PS50850"/>
    </source>
</evidence>
<evidence type="ECO:0000313" key="8">
    <source>
        <dbReference type="EMBL" id="TID15025.1"/>
    </source>
</evidence>
<feature type="transmembrane region" description="Helical" evidence="6">
    <location>
        <begin position="416"/>
        <end position="438"/>
    </location>
</feature>
<sequence length="509" mass="57067">MDNFNATGGMTLTINIQEAFKTNSAITGWVLSGYALTLGSFIMITGKLADIFGPHNVYLCGLFVMWVCALICACLPHTSIIPLIVFRALQGIGASALIPSTISLTANYFSGSYSKYLNRCIVIMIVVLTSSMGFGLILGGAFSETSIGYRAFFYFNFAYTFIVDVILLFLIIPINKTEDHKRLHIRQLDFVAAFLVVVGILLMILGLIEGGEKWKSAKAIAPLIVGFFTFISAFLYETYYLRRYQLRHQDKDKSFNWKLQVQLLFPPELLKIPNFFPFLVVCGLYFGGYTMILVTGIQYYSFIEHNSPIICALKVFPATFGLIFGASVYRYSYYSKIGLRKMLILSSVLSLGGAIWFSRINYNIKSSYWKYNFIALFLYGYGLNMFFNIYLVIVVEHTPLHLQGVVSGVYQTCSQVLLSIGNALVPSVIGTVDFATTLDEKQGLHEKFRTVLYIAIAFQAVPVLIFLFCLQNPQRKGEQSEVEVVEIPEKNESLNDLCNQSVESDVATV</sequence>
<dbReference type="OrthoDB" id="440755at2759"/>
<evidence type="ECO:0000313" key="9">
    <source>
        <dbReference type="Proteomes" id="UP000307173"/>
    </source>
</evidence>
<keyword evidence="5 6" id="KW-0472">Membrane</keyword>
<keyword evidence="3 6" id="KW-0812">Transmembrane</keyword>
<dbReference type="GO" id="GO:0022857">
    <property type="term" value="F:transmembrane transporter activity"/>
    <property type="evidence" value="ECO:0007669"/>
    <property type="project" value="InterPro"/>
</dbReference>
<evidence type="ECO:0000256" key="2">
    <source>
        <dbReference type="ARBA" id="ARBA00022448"/>
    </source>
</evidence>
<feature type="transmembrane region" description="Helical" evidence="6">
    <location>
        <begin position="374"/>
        <end position="395"/>
    </location>
</feature>
<feature type="transmembrane region" description="Helical" evidence="6">
    <location>
        <begin position="121"/>
        <end position="142"/>
    </location>
</feature>
<dbReference type="GO" id="GO:0016020">
    <property type="term" value="C:membrane"/>
    <property type="evidence" value="ECO:0007669"/>
    <property type="project" value="UniProtKB-SubCell"/>
</dbReference>
<reference evidence="8 9" key="1">
    <citation type="journal article" date="2019" name="Front. Genet.">
        <title>Whole-Genome Sequencing of the Opportunistic Yeast Pathogen Candida inconspicua Uncovers Its Hybrid Origin.</title>
        <authorList>
            <person name="Mixao V."/>
            <person name="Hansen A.P."/>
            <person name="Saus E."/>
            <person name="Boekhout T."/>
            <person name="Lass-Florl C."/>
            <person name="Gabaldon T."/>
        </authorList>
    </citation>
    <scope>NUCLEOTIDE SEQUENCE [LARGE SCALE GENOMIC DNA]</scope>
    <source>
        <strain evidence="8 9">CBS 180</strain>
    </source>
</reference>